<name>A0A6J6GEW2_9ZZZZ</name>
<dbReference type="Gene3D" id="1.10.3720.10">
    <property type="entry name" value="MetI-like"/>
    <property type="match status" value="1"/>
</dbReference>
<dbReference type="GO" id="GO:0005886">
    <property type="term" value="C:plasma membrane"/>
    <property type="evidence" value="ECO:0007669"/>
    <property type="project" value="UniProtKB-SubCell"/>
</dbReference>
<dbReference type="CDD" id="cd06261">
    <property type="entry name" value="TM_PBP2"/>
    <property type="match status" value="1"/>
</dbReference>
<dbReference type="AlphaFoldDB" id="A0A6J6GEW2"/>
<feature type="transmembrane region" description="Helical" evidence="7">
    <location>
        <begin position="12"/>
        <end position="34"/>
    </location>
</feature>
<feature type="transmembrane region" description="Helical" evidence="7">
    <location>
        <begin position="71"/>
        <end position="94"/>
    </location>
</feature>
<dbReference type="InterPro" id="IPR035906">
    <property type="entry name" value="MetI-like_sf"/>
</dbReference>
<sequence length="298" mass="33005">MSKRIGAKDSPLQALPWLGTALFLIVAFVLWPMVELLLMSFRRVDITGLLKGWAGLENYRSLFDNSDIKGAIIRTGIWLVVVVAATMALSLPLAQLLNAKFIGQKFLRYSVIVPWAASLVITATSWKWILNAFYGTFNLVLQDLHIIEEPIDLLGDAKSGFIVLLVVGVAVSLPFTTYVLLAGLQSIPHDIMEAARVDGAGAWKGYWAIVFPLLRPAFLVAAVINSVYVFNSFPIIWVMTQGGPGYETDNTTTFAYKVAFRDQDIGQSASLAVGNFMVILVLIMVFLKLSKWREMDKK</sequence>
<comment type="subcellular location">
    <subcellularLocation>
        <location evidence="1">Cell membrane</location>
        <topology evidence="1">Multi-pass membrane protein</topology>
    </subcellularLocation>
</comment>
<evidence type="ECO:0000313" key="9">
    <source>
        <dbReference type="EMBL" id="CAB4599826.1"/>
    </source>
</evidence>
<proteinExistence type="predicted"/>
<organism evidence="9">
    <name type="scientific">freshwater metagenome</name>
    <dbReference type="NCBI Taxonomy" id="449393"/>
    <lineage>
        <taxon>unclassified sequences</taxon>
        <taxon>metagenomes</taxon>
        <taxon>ecological metagenomes</taxon>
    </lineage>
</organism>
<feature type="transmembrane region" description="Helical" evidence="7">
    <location>
        <begin position="161"/>
        <end position="184"/>
    </location>
</feature>
<keyword evidence="4 7" id="KW-0812">Transmembrane</keyword>
<keyword evidence="6 7" id="KW-0472">Membrane</keyword>
<reference evidence="9" key="1">
    <citation type="submission" date="2020-05" db="EMBL/GenBank/DDBJ databases">
        <authorList>
            <person name="Chiriac C."/>
            <person name="Salcher M."/>
            <person name="Ghai R."/>
            <person name="Kavagutti S V."/>
        </authorList>
    </citation>
    <scope>NUCLEOTIDE SEQUENCE</scope>
</reference>
<protein>
    <submittedName>
        <fullName evidence="9">Unannotated protein</fullName>
    </submittedName>
</protein>
<accession>A0A6J6GEW2</accession>
<dbReference type="SUPFAM" id="SSF161098">
    <property type="entry name" value="MetI-like"/>
    <property type="match status" value="1"/>
</dbReference>
<dbReference type="EMBL" id="CAEZZB010000082">
    <property type="protein sequence ID" value="CAB4748498.1"/>
    <property type="molecule type" value="Genomic_DNA"/>
</dbReference>
<feature type="transmembrane region" description="Helical" evidence="7">
    <location>
        <begin position="205"/>
        <end position="230"/>
    </location>
</feature>
<evidence type="ECO:0000256" key="6">
    <source>
        <dbReference type="ARBA" id="ARBA00023136"/>
    </source>
</evidence>
<evidence type="ECO:0000313" key="10">
    <source>
        <dbReference type="EMBL" id="CAB4748498.1"/>
    </source>
</evidence>
<dbReference type="InterPro" id="IPR000515">
    <property type="entry name" value="MetI-like"/>
</dbReference>
<evidence type="ECO:0000256" key="5">
    <source>
        <dbReference type="ARBA" id="ARBA00022989"/>
    </source>
</evidence>
<dbReference type="PANTHER" id="PTHR30193">
    <property type="entry name" value="ABC TRANSPORTER PERMEASE PROTEIN"/>
    <property type="match status" value="1"/>
</dbReference>
<evidence type="ECO:0000256" key="3">
    <source>
        <dbReference type="ARBA" id="ARBA00022475"/>
    </source>
</evidence>
<evidence type="ECO:0000256" key="1">
    <source>
        <dbReference type="ARBA" id="ARBA00004651"/>
    </source>
</evidence>
<evidence type="ECO:0000259" key="8">
    <source>
        <dbReference type="PROSITE" id="PS50928"/>
    </source>
</evidence>
<dbReference type="PROSITE" id="PS50928">
    <property type="entry name" value="ABC_TM1"/>
    <property type="match status" value="1"/>
</dbReference>
<feature type="transmembrane region" description="Helical" evidence="7">
    <location>
        <begin position="269"/>
        <end position="289"/>
    </location>
</feature>
<dbReference type="EMBL" id="CAEZUG010000077">
    <property type="protein sequence ID" value="CAB4599826.1"/>
    <property type="molecule type" value="Genomic_DNA"/>
</dbReference>
<keyword evidence="5 7" id="KW-1133">Transmembrane helix</keyword>
<feature type="domain" description="ABC transmembrane type-1" evidence="8">
    <location>
        <begin position="72"/>
        <end position="288"/>
    </location>
</feature>
<keyword evidence="2" id="KW-0813">Transport</keyword>
<keyword evidence="3" id="KW-1003">Cell membrane</keyword>
<evidence type="ECO:0000256" key="7">
    <source>
        <dbReference type="SAM" id="Phobius"/>
    </source>
</evidence>
<gene>
    <name evidence="9" type="ORF">UFOPK1795_01105</name>
    <name evidence="10" type="ORF">UFOPK2816_00712</name>
</gene>
<evidence type="ECO:0000256" key="2">
    <source>
        <dbReference type="ARBA" id="ARBA00022448"/>
    </source>
</evidence>
<dbReference type="Pfam" id="PF00528">
    <property type="entry name" value="BPD_transp_1"/>
    <property type="match status" value="1"/>
</dbReference>
<feature type="transmembrane region" description="Helical" evidence="7">
    <location>
        <begin position="106"/>
        <end position="129"/>
    </location>
</feature>
<dbReference type="InterPro" id="IPR051393">
    <property type="entry name" value="ABC_transporter_permease"/>
</dbReference>
<dbReference type="PANTHER" id="PTHR30193:SF37">
    <property type="entry name" value="INNER MEMBRANE ABC TRANSPORTER PERMEASE PROTEIN YCJO"/>
    <property type="match status" value="1"/>
</dbReference>
<dbReference type="GO" id="GO:0055085">
    <property type="term" value="P:transmembrane transport"/>
    <property type="evidence" value="ECO:0007669"/>
    <property type="project" value="InterPro"/>
</dbReference>
<evidence type="ECO:0000256" key="4">
    <source>
        <dbReference type="ARBA" id="ARBA00022692"/>
    </source>
</evidence>